<protein>
    <submittedName>
        <fullName evidence="1">Uncharacterized protein</fullName>
    </submittedName>
</protein>
<dbReference type="EMBL" id="JXJN01024575">
    <property type="status" value="NOT_ANNOTATED_CDS"/>
    <property type="molecule type" value="Genomic_DNA"/>
</dbReference>
<sequence>MGVYGAPSADECGSRWKLSQPHYLRQSKALPSPIKIAVSLQILFEDAYRKIMGSCAYEFEIIPKLKLNNVRHINT</sequence>
<organism evidence="1 2">
    <name type="scientific">Glossina palpalis gambiensis</name>
    <dbReference type="NCBI Taxonomy" id="67801"/>
    <lineage>
        <taxon>Eukaryota</taxon>
        <taxon>Metazoa</taxon>
        <taxon>Ecdysozoa</taxon>
        <taxon>Arthropoda</taxon>
        <taxon>Hexapoda</taxon>
        <taxon>Insecta</taxon>
        <taxon>Pterygota</taxon>
        <taxon>Neoptera</taxon>
        <taxon>Endopterygota</taxon>
        <taxon>Diptera</taxon>
        <taxon>Brachycera</taxon>
        <taxon>Muscomorpha</taxon>
        <taxon>Hippoboscoidea</taxon>
        <taxon>Glossinidae</taxon>
        <taxon>Glossina</taxon>
    </lineage>
</organism>
<dbReference type="AlphaFoldDB" id="A0A1B0B8W8"/>
<dbReference type="VEuPathDB" id="VectorBase:GPPI022583"/>
<reference evidence="1" key="2">
    <citation type="submission" date="2020-05" db="UniProtKB">
        <authorList>
            <consortium name="EnsemblMetazoa"/>
        </authorList>
    </citation>
    <scope>IDENTIFICATION</scope>
    <source>
        <strain evidence="1">IAEA</strain>
    </source>
</reference>
<dbReference type="STRING" id="67801.A0A1B0B8W8"/>
<name>A0A1B0B8W8_9MUSC</name>
<dbReference type="EnsemblMetazoa" id="GPPI022583-RA">
    <property type="protein sequence ID" value="GPPI022583-PA"/>
    <property type="gene ID" value="GPPI022583"/>
</dbReference>
<accession>A0A1B0B8W8</accession>
<proteinExistence type="predicted"/>
<reference evidence="2" key="1">
    <citation type="submission" date="2015-01" db="EMBL/GenBank/DDBJ databases">
        <authorList>
            <person name="Aksoy S."/>
            <person name="Warren W."/>
            <person name="Wilson R.K."/>
        </authorList>
    </citation>
    <scope>NUCLEOTIDE SEQUENCE [LARGE SCALE GENOMIC DNA]</scope>
    <source>
        <strain evidence="2">IAEA</strain>
    </source>
</reference>
<dbReference type="EnsemblMetazoa" id="GPPI047453-RA">
    <property type="protein sequence ID" value="GPPI047453-PA"/>
    <property type="gene ID" value="GPPI047453"/>
</dbReference>
<keyword evidence="2" id="KW-1185">Reference proteome</keyword>
<evidence type="ECO:0000313" key="2">
    <source>
        <dbReference type="Proteomes" id="UP000092460"/>
    </source>
</evidence>
<dbReference type="VEuPathDB" id="VectorBase:GPPI047453"/>
<evidence type="ECO:0000313" key="1">
    <source>
        <dbReference type="EnsemblMetazoa" id="GPPI047453-PA"/>
    </source>
</evidence>
<dbReference type="Proteomes" id="UP000092460">
    <property type="component" value="Unassembled WGS sequence"/>
</dbReference>
<dbReference type="EMBL" id="JXJN01010089">
    <property type="status" value="NOT_ANNOTATED_CDS"/>
    <property type="molecule type" value="Genomic_DNA"/>
</dbReference>